<comment type="similarity">
    <text evidence="2">Belongs to the AOR/FOR family.</text>
</comment>
<keyword evidence="5" id="KW-0408">Iron</keyword>
<dbReference type="GO" id="GO:0051539">
    <property type="term" value="F:4 iron, 4 sulfur cluster binding"/>
    <property type="evidence" value="ECO:0007669"/>
    <property type="project" value="UniProtKB-KW"/>
</dbReference>
<dbReference type="AlphaFoldDB" id="X1HDG4"/>
<dbReference type="EMBL" id="BARU01019640">
    <property type="protein sequence ID" value="GAH55085.1"/>
    <property type="molecule type" value="Genomic_DNA"/>
</dbReference>
<keyword evidence="4" id="KW-0479">Metal-binding</keyword>
<dbReference type="Gene3D" id="3.60.9.10">
    <property type="entry name" value="Aldehyde ferredoxin oxidoreductase, N-terminal domain"/>
    <property type="match status" value="1"/>
</dbReference>
<evidence type="ECO:0000256" key="4">
    <source>
        <dbReference type="ARBA" id="ARBA00022723"/>
    </source>
</evidence>
<protein>
    <recommendedName>
        <fullName evidence="7">Aldehyde ferredoxin oxidoreductase N-terminal domain-containing protein</fullName>
    </recommendedName>
</protein>
<dbReference type="InterPro" id="IPR051919">
    <property type="entry name" value="W-dependent_AOR"/>
</dbReference>
<name>X1HDG4_9ZZZZ</name>
<evidence type="ECO:0000256" key="6">
    <source>
        <dbReference type="ARBA" id="ARBA00023014"/>
    </source>
</evidence>
<proteinExistence type="inferred from homology"/>
<evidence type="ECO:0000256" key="2">
    <source>
        <dbReference type="ARBA" id="ARBA00011032"/>
    </source>
</evidence>
<dbReference type="InterPro" id="IPR036503">
    <property type="entry name" value="Ald_Fedxn_OxRdtase_N_sf"/>
</dbReference>
<feature type="non-terminal residue" evidence="8">
    <location>
        <position position="288"/>
    </location>
</feature>
<dbReference type="InterPro" id="IPR001203">
    <property type="entry name" value="OxRdtase_Ald_Fedxn_C"/>
</dbReference>
<feature type="non-terminal residue" evidence="8">
    <location>
        <position position="1"/>
    </location>
</feature>
<dbReference type="PANTHER" id="PTHR30038">
    <property type="entry name" value="ALDEHYDE FERREDOXIN OXIDOREDUCTASE"/>
    <property type="match status" value="1"/>
</dbReference>
<dbReference type="InterPro" id="IPR013983">
    <property type="entry name" value="Ald_Fedxn_OxRdtase_N"/>
</dbReference>
<dbReference type="PANTHER" id="PTHR30038:SF0">
    <property type="entry name" value="TUNGSTEN-CONTAINING ALDEHYDE FERREDOXIN OXIDOREDUCTASE"/>
    <property type="match status" value="1"/>
</dbReference>
<keyword evidence="3" id="KW-0004">4Fe-4S</keyword>
<dbReference type="SUPFAM" id="SSF48310">
    <property type="entry name" value="Aldehyde ferredoxin oxidoreductase, C-terminal domains"/>
    <property type="match status" value="1"/>
</dbReference>
<reference evidence="8" key="1">
    <citation type="journal article" date="2014" name="Front. Microbiol.">
        <title>High frequency of phylogenetically diverse reductive dehalogenase-homologous genes in deep subseafloor sedimentary metagenomes.</title>
        <authorList>
            <person name="Kawai M."/>
            <person name="Futagami T."/>
            <person name="Toyoda A."/>
            <person name="Takaki Y."/>
            <person name="Nishi S."/>
            <person name="Hori S."/>
            <person name="Arai W."/>
            <person name="Tsubouchi T."/>
            <person name="Morono Y."/>
            <person name="Uchiyama I."/>
            <person name="Ito T."/>
            <person name="Fujiyama A."/>
            <person name="Inagaki F."/>
            <person name="Takami H."/>
        </authorList>
    </citation>
    <scope>NUCLEOTIDE SEQUENCE</scope>
    <source>
        <strain evidence="8">Expedition CK06-06</strain>
    </source>
</reference>
<dbReference type="SUPFAM" id="SSF56228">
    <property type="entry name" value="Aldehyde ferredoxin oxidoreductase, N-terminal domain"/>
    <property type="match status" value="1"/>
</dbReference>
<dbReference type="SMART" id="SM00790">
    <property type="entry name" value="AFOR_N"/>
    <property type="match status" value="1"/>
</dbReference>
<evidence type="ECO:0000256" key="5">
    <source>
        <dbReference type="ARBA" id="ARBA00023004"/>
    </source>
</evidence>
<feature type="domain" description="Aldehyde ferredoxin oxidoreductase N-terminal" evidence="7">
    <location>
        <begin position="1"/>
        <end position="118"/>
    </location>
</feature>
<keyword evidence="6" id="KW-0411">Iron-sulfur</keyword>
<dbReference type="GO" id="GO:0046872">
    <property type="term" value="F:metal ion binding"/>
    <property type="evidence" value="ECO:0007669"/>
    <property type="project" value="UniProtKB-KW"/>
</dbReference>
<dbReference type="InterPro" id="IPR036021">
    <property type="entry name" value="Tungsten_al_ferr_oxy-like_C"/>
</dbReference>
<comment type="cofactor">
    <cofactor evidence="1">
        <name>[4Fe-4S] cluster</name>
        <dbReference type="ChEBI" id="CHEBI:49883"/>
    </cofactor>
</comment>
<organism evidence="8">
    <name type="scientific">marine sediment metagenome</name>
    <dbReference type="NCBI Taxonomy" id="412755"/>
    <lineage>
        <taxon>unclassified sequences</taxon>
        <taxon>metagenomes</taxon>
        <taxon>ecological metagenomes</taxon>
    </lineage>
</organism>
<dbReference type="GO" id="GO:0009055">
    <property type="term" value="F:electron transfer activity"/>
    <property type="evidence" value="ECO:0007669"/>
    <property type="project" value="InterPro"/>
</dbReference>
<comment type="caution">
    <text evidence="8">The sequence shown here is derived from an EMBL/GenBank/DDBJ whole genome shotgun (WGS) entry which is preliminary data.</text>
</comment>
<accession>X1HDG4</accession>
<gene>
    <name evidence="8" type="ORF">S03H2_32324</name>
</gene>
<evidence type="ECO:0000313" key="8">
    <source>
        <dbReference type="EMBL" id="GAH55085.1"/>
    </source>
</evidence>
<evidence type="ECO:0000256" key="3">
    <source>
        <dbReference type="ARBA" id="ARBA00022485"/>
    </source>
</evidence>
<dbReference type="GO" id="GO:0016625">
    <property type="term" value="F:oxidoreductase activity, acting on the aldehyde or oxo group of donors, iron-sulfur protein as acceptor"/>
    <property type="evidence" value="ECO:0007669"/>
    <property type="project" value="InterPro"/>
</dbReference>
<evidence type="ECO:0000256" key="1">
    <source>
        <dbReference type="ARBA" id="ARBA00001966"/>
    </source>
</evidence>
<sequence length="288" mass="31176">GEASSGGFFGKELKSAGYDIVIIKGKSQSPVYLWINDGVVEIKDASELWGKGTQETDEKIKGLLGNDKIKVATIGPAGENLVKYACIINDKYHAAGRCGMGAVMGSKNLKAIAVRGTGKVPVQDKDKVNNAAKELRELLKESKLGMVIAESGTPVHSDSYASVGDIIIKNYTMGRWTGIKKIGAKALQARGEVKMHGCFNCPTACKGFVEYEGEWVTRPEYETLGMLGSNLLVDDLEALIKWNLIVNDLGLDSISLGAVIGCFLESIERKLIDVHLDEFGFTEENIWG</sequence>
<dbReference type="Gene3D" id="1.10.569.10">
    <property type="entry name" value="Aldehyde Ferredoxin Oxidoreductase Protein, subunit A, domain 2"/>
    <property type="match status" value="1"/>
</dbReference>
<dbReference type="Pfam" id="PF01314">
    <property type="entry name" value="AFOR_C"/>
    <property type="match status" value="1"/>
</dbReference>
<dbReference type="InterPro" id="IPR013984">
    <property type="entry name" value="Ald_Fedxn_OxRdtase_dom2"/>
</dbReference>
<dbReference type="Pfam" id="PF02730">
    <property type="entry name" value="AFOR_N"/>
    <property type="match status" value="1"/>
</dbReference>
<evidence type="ECO:0000259" key="7">
    <source>
        <dbReference type="SMART" id="SM00790"/>
    </source>
</evidence>